<dbReference type="GO" id="GO:0006360">
    <property type="term" value="P:transcription by RNA polymerase I"/>
    <property type="evidence" value="ECO:0007669"/>
    <property type="project" value="InterPro"/>
</dbReference>
<name>A0A9Q0L412_9MAGN</name>
<dbReference type="GO" id="GO:0000120">
    <property type="term" value="C:RNA polymerase I transcription regulator complex"/>
    <property type="evidence" value="ECO:0007669"/>
    <property type="project" value="InterPro"/>
</dbReference>
<comment type="caution">
    <text evidence="1">The sequence shown here is derived from an EMBL/GenBank/DDBJ whole genome shotgun (WGS) entry which is preliminary data.</text>
</comment>
<evidence type="ECO:0000313" key="2">
    <source>
        <dbReference type="Proteomes" id="UP001141806"/>
    </source>
</evidence>
<evidence type="ECO:0000313" key="1">
    <source>
        <dbReference type="EMBL" id="KAJ4982087.1"/>
    </source>
</evidence>
<proteinExistence type="predicted"/>
<dbReference type="Pfam" id="PF14929">
    <property type="entry name" value="TAF1_subA"/>
    <property type="match status" value="1"/>
</dbReference>
<reference evidence="1" key="1">
    <citation type="journal article" date="2023" name="Plant J.">
        <title>The genome of the king protea, Protea cynaroides.</title>
        <authorList>
            <person name="Chang J."/>
            <person name="Duong T.A."/>
            <person name="Schoeman C."/>
            <person name="Ma X."/>
            <person name="Roodt D."/>
            <person name="Barker N."/>
            <person name="Li Z."/>
            <person name="Van de Peer Y."/>
            <person name="Mizrachi E."/>
        </authorList>
    </citation>
    <scope>NUCLEOTIDE SEQUENCE</scope>
    <source>
        <tissue evidence="1">Young leaves</tissue>
    </source>
</reference>
<organism evidence="1 2">
    <name type="scientific">Protea cynaroides</name>
    <dbReference type="NCBI Taxonomy" id="273540"/>
    <lineage>
        <taxon>Eukaryota</taxon>
        <taxon>Viridiplantae</taxon>
        <taxon>Streptophyta</taxon>
        <taxon>Embryophyta</taxon>
        <taxon>Tracheophyta</taxon>
        <taxon>Spermatophyta</taxon>
        <taxon>Magnoliopsida</taxon>
        <taxon>Proteales</taxon>
        <taxon>Proteaceae</taxon>
        <taxon>Protea</taxon>
    </lineage>
</organism>
<dbReference type="Proteomes" id="UP001141806">
    <property type="component" value="Unassembled WGS sequence"/>
</dbReference>
<dbReference type="PANTHER" id="PTHR36720">
    <property type="entry name" value="TAF RNA POLYMERASE I SUBUNIT A"/>
    <property type="match status" value="1"/>
</dbReference>
<dbReference type="AlphaFoldDB" id="A0A9Q0L412"/>
<dbReference type="EMBL" id="JAMYWD010000001">
    <property type="protein sequence ID" value="KAJ4982087.1"/>
    <property type="molecule type" value="Genomic_DNA"/>
</dbReference>
<keyword evidence="2" id="KW-1185">Reference proteome</keyword>
<accession>A0A9Q0L412</accession>
<sequence>MSWKKSNISTLFLLIVIIFLVLRIEVTVPIHVEDTVAVSETATVSVPVLIPEPIHVEDTISVGETASVPVSVLIPESIQVALIHGDEATALGVATSKNDTAAEGLVALVAVPLTYTSFAHGTGEYNLEPLVEMIALHLDATYATCDIWRELASCFLKLSQLEEAQMSVCGNENECGGGKQQFSICFNVIPRSFIEGNLRMLWKLHCRWWSRLHFSKNIYDSDMQAVLYFGKLMALLLLISTGKFQLLRCKAACASHLYGPEFEYVKNVCNCLDKEDNKEMMLRGEKFHWFHHCNCCDLIVEDSGNLIVLDLKVSPDLKVHVFLDGSSSIGYSLGL</sequence>
<dbReference type="InterPro" id="IPR039495">
    <property type="entry name" value="TAF1A"/>
</dbReference>
<protein>
    <submittedName>
        <fullName evidence="1">Uncharacterized protein</fullName>
    </submittedName>
</protein>
<gene>
    <name evidence="1" type="ORF">NE237_032924</name>
</gene>
<dbReference type="PANTHER" id="PTHR36720:SF1">
    <property type="entry name" value="TAF RNA POLYMERASE I SUBUNIT A"/>
    <property type="match status" value="1"/>
</dbReference>
<dbReference type="OrthoDB" id="1899337at2759"/>